<feature type="transmembrane region" description="Helical" evidence="2">
    <location>
        <begin position="44"/>
        <end position="67"/>
    </location>
</feature>
<evidence type="ECO:0000313" key="4">
    <source>
        <dbReference type="Proteomes" id="UP000251995"/>
    </source>
</evidence>
<dbReference type="AlphaFoldDB" id="A0A344UR88"/>
<organism evidence="3 4">
    <name type="scientific">Acidipropionibacterium virtanenii</name>
    <dbReference type="NCBI Taxonomy" id="2057246"/>
    <lineage>
        <taxon>Bacteria</taxon>
        <taxon>Bacillati</taxon>
        <taxon>Actinomycetota</taxon>
        <taxon>Actinomycetes</taxon>
        <taxon>Propionibacteriales</taxon>
        <taxon>Propionibacteriaceae</taxon>
        <taxon>Acidipropionibacterium</taxon>
    </lineage>
</organism>
<dbReference type="NCBIfam" id="NF041390">
    <property type="entry name" value="TadE_Rv3655c"/>
    <property type="match status" value="1"/>
</dbReference>
<keyword evidence="2" id="KW-0812">Transmembrane</keyword>
<sequence length="144" mass="14612">MTGYRTMRAAGRGNPPGSPDRAEPGIWKPGAARSVERGMVTAELAVSLLSAAVLVCLAAWVVGLVSLQGSCRSSASEIADQLARGDKTVAAKARGNVPQGATVSTSTSAGWVRVRVSAERSMGRVGPITVVGTASAPLEPGQTP</sequence>
<evidence type="ECO:0008006" key="5">
    <source>
        <dbReference type="Google" id="ProtNLM"/>
    </source>
</evidence>
<reference evidence="3 4" key="1">
    <citation type="submission" date="2017-12" db="EMBL/GenBank/DDBJ databases">
        <title>The whole genome sequence of the Acidipropionibacterium virtanenii sp. nov. type strain JS278.</title>
        <authorList>
            <person name="Laine P."/>
            <person name="Deptula P."/>
            <person name="Varmanen P."/>
            <person name="Auvinen P."/>
        </authorList>
    </citation>
    <scope>NUCLEOTIDE SEQUENCE [LARGE SCALE GENOMIC DNA]</scope>
    <source>
        <strain evidence="3 4">JS278</strain>
    </source>
</reference>
<keyword evidence="2" id="KW-0472">Membrane</keyword>
<evidence type="ECO:0000313" key="3">
    <source>
        <dbReference type="EMBL" id="AXE37786.1"/>
    </source>
</evidence>
<evidence type="ECO:0000256" key="1">
    <source>
        <dbReference type="SAM" id="MobiDB-lite"/>
    </source>
</evidence>
<dbReference type="InterPro" id="IPR049790">
    <property type="entry name" value="Rv3655c/TadE"/>
</dbReference>
<dbReference type="Proteomes" id="UP000251995">
    <property type="component" value="Chromosome"/>
</dbReference>
<gene>
    <name evidence="3" type="ORF">JS278_00594</name>
</gene>
<feature type="region of interest" description="Disordered" evidence="1">
    <location>
        <begin position="1"/>
        <end position="26"/>
    </location>
</feature>
<protein>
    <recommendedName>
        <fullName evidence="5">TadE-like protein</fullName>
    </recommendedName>
</protein>
<keyword evidence="2" id="KW-1133">Transmembrane helix</keyword>
<proteinExistence type="predicted"/>
<accession>A0A344UR88</accession>
<keyword evidence="4" id="KW-1185">Reference proteome</keyword>
<name>A0A344UR88_9ACTN</name>
<evidence type="ECO:0000256" key="2">
    <source>
        <dbReference type="SAM" id="Phobius"/>
    </source>
</evidence>
<dbReference type="EMBL" id="CP025198">
    <property type="protein sequence ID" value="AXE37786.1"/>
    <property type="molecule type" value="Genomic_DNA"/>
</dbReference>
<dbReference type="KEGG" id="acij:JS278_00594"/>